<comment type="caution">
    <text evidence="2">The sequence shown here is derived from an EMBL/GenBank/DDBJ whole genome shotgun (WGS) entry which is preliminary data.</text>
</comment>
<evidence type="ECO:0000313" key="2">
    <source>
        <dbReference type="EMBL" id="GFS37674.1"/>
    </source>
</evidence>
<gene>
    <name evidence="2" type="ORF">Acr_00g0053400</name>
</gene>
<dbReference type="AlphaFoldDB" id="A0A7J0DLG9"/>
<reference evidence="3" key="1">
    <citation type="submission" date="2019-07" db="EMBL/GenBank/DDBJ databases">
        <title>De Novo Assembly of kiwifruit Actinidia rufa.</title>
        <authorList>
            <person name="Sugita-Konishi S."/>
            <person name="Sato K."/>
            <person name="Mori E."/>
            <person name="Abe Y."/>
            <person name="Kisaki G."/>
            <person name="Hamano K."/>
            <person name="Suezawa K."/>
            <person name="Otani M."/>
            <person name="Fukuda T."/>
            <person name="Manabe T."/>
            <person name="Gomi K."/>
            <person name="Tabuchi M."/>
            <person name="Akimitsu K."/>
            <person name="Kataoka I."/>
        </authorList>
    </citation>
    <scope>NUCLEOTIDE SEQUENCE [LARGE SCALE GENOMIC DNA]</scope>
    <source>
        <strain evidence="3">cv. Fuchu</strain>
    </source>
</reference>
<evidence type="ECO:0000313" key="3">
    <source>
        <dbReference type="Proteomes" id="UP000585474"/>
    </source>
</evidence>
<keyword evidence="3" id="KW-1185">Reference proteome</keyword>
<proteinExistence type="predicted"/>
<protein>
    <submittedName>
        <fullName evidence="2">Uncharacterized protein</fullName>
    </submittedName>
</protein>
<dbReference type="EMBL" id="BJWL01000285">
    <property type="protein sequence ID" value="GFS37674.1"/>
    <property type="molecule type" value="Genomic_DNA"/>
</dbReference>
<accession>A0A7J0DLG9</accession>
<feature type="compositionally biased region" description="Polar residues" evidence="1">
    <location>
        <begin position="78"/>
        <end position="87"/>
    </location>
</feature>
<sequence length="94" mass="10729">MRPNPFLGFQRSPSTYLPRFFFNLDAYTTGRCKEATGRENPVVASGRRTTGRDLWNYRKRIHGLATGERTTSREQSDLSRTATNKSWASVGEEI</sequence>
<organism evidence="2 3">
    <name type="scientific">Actinidia rufa</name>
    <dbReference type="NCBI Taxonomy" id="165716"/>
    <lineage>
        <taxon>Eukaryota</taxon>
        <taxon>Viridiplantae</taxon>
        <taxon>Streptophyta</taxon>
        <taxon>Embryophyta</taxon>
        <taxon>Tracheophyta</taxon>
        <taxon>Spermatophyta</taxon>
        <taxon>Magnoliopsida</taxon>
        <taxon>eudicotyledons</taxon>
        <taxon>Gunneridae</taxon>
        <taxon>Pentapetalae</taxon>
        <taxon>asterids</taxon>
        <taxon>Ericales</taxon>
        <taxon>Actinidiaceae</taxon>
        <taxon>Actinidia</taxon>
    </lineage>
</organism>
<name>A0A7J0DLG9_9ERIC</name>
<dbReference type="Proteomes" id="UP000585474">
    <property type="component" value="Unassembled WGS sequence"/>
</dbReference>
<evidence type="ECO:0000256" key="1">
    <source>
        <dbReference type="SAM" id="MobiDB-lite"/>
    </source>
</evidence>
<feature type="region of interest" description="Disordered" evidence="1">
    <location>
        <begin position="66"/>
        <end position="94"/>
    </location>
</feature>